<evidence type="ECO:0000313" key="2">
    <source>
        <dbReference type="EMBL" id="EWS75688.1"/>
    </source>
</evidence>
<keyword evidence="1" id="KW-0472">Membrane</keyword>
<reference evidence="3" key="1">
    <citation type="journal article" date="2006" name="PLoS Biol.">
        <title>Macronuclear genome sequence of the ciliate Tetrahymena thermophila, a model eukaryote.</title>
        <authorList>
            <person name="Eisen J.A."/>
            <person name="Coyne R.S."/>
            <person name="Wu M."/>
            <person name="Wu D."/>
            <person name="Thiagarajan M."/>
            <person name="Wortman J.R."/>
            <person name="Badger J.H."/>
            <person name="Ren Q."/>
            <person name="Amedeo P."/>
            <person name="Jones K.M."/>
            <person name="Tallon L.J."/>
            <person name="Delcher A.L."/>
            <person name="Salzberg S.L."/>
            <person name="Silva J.C."/>
            <person name="Haas B.J."/>
            <person name="Majoros W.H."/>
            <person name="Farzad M."/>
            <person name="Carlton J.M."/>
            <person name="Smith R.K. Jr."/>
            <person name="Garg J."/>
            <person name="Pearlman R.E."/>
            <person name="Karrer K.M."/>
            <person name="Sun L."/>
            <person name="Manning G."/>
            <person name="Elde N.C."/>
            <person name="Turkewitz A.P."/>
            <person name="Asai D.J."/>
            <person name="Wilkes D.E."/>
            <person name="Wang Y."/>
            <person name="Cai H."/>
            <person name="Collins K."/>
            <person name="Stewart B.A."/>
            <person name="Lee S.R."/>
            <person name="Wilamowska K."/>
            <person name="Weinberg Z."/>
            <person name="Ruzzo W.L."/>
            <person name="Wloga D."/>
            <person name="Gaertig J."/>
            <person name="Frankel J."/>
            <person name="Tsao C.-C."/>
            <person name="Gorovsky M.A."/>
            <person name="Keeling P.J."/>
            <person name="Waller R.F."/>
            <person name="Patron N.J."/>
            <person name="Cherry J.M."/>
            <person name="Stover N.A."/>
            <person name="Krieger C.J."/>
            <person name="del Toro C."/>
            <person name="Ryder H.F."/>
            <person name="Williamson S.C."/>
            <person name="Barbeau R.A."/>
            <person name="Hamilton E.P."/>
            <person name="Orias E."/>
        </authorList>
    </citation>
    <scope>NUCLEOTIDE SEQUENCE [LARGE SCALE GENOMIC DNA]</scope>
    <source>
        <strain evidence="3">SB210</strain>
    </source>
</reference>
<evidence type="ECO:0000256" key="1">
    <source>
        <dbReference type="SAM" id="Phobius"/>
    </source>
</evidence>
<dbReference type="Proteomes" id="UP000009168">
    <property type="component" value="Unassembled WGS sequence"/>
</dbReference>
<feature type="transmembrane region" description="Helical" evidence="1">
    <location>
        <begin position="38"/>
        <end position="63"/>
    </location>
</feature>
<keyword evidence="1" id="KW-1133">Transmembrane helix</keyword>
<keyword evidence="3" id="KW-1185">Reference proteome</keyword>
<organism evidence="2 3">
    <name type="scientific">Tetrahymena thermophila (strain SB210)</name>
    <dbReference type="NCBI Taxonomy" id="312017"/>
    <lineage>
        <taxon>Eukaryota</taxon>
        <taxon>Sar</taxon>
        <taxon>Alveolata</taxon>
        <taxon>Ciliophora</taxon>
        <taxon>Intramacronucleata</taxon>
        <taxon>Oligohymenophorea</taxon>
        <taxon>Hymenostomatida</taxon>
        <taxon>Tetrahymenina</taxon>
        <taxon>Tetrahymenidae</taxon>
        <taxon>Tetrahymena</taxon>
    </lineage>
</organism>
<accession>W7XFQ2</accession>
<keyword evidence="2" id="KW-0418">Kinase</keyword>
<dbReference type="OrthoDB" id="289947at2759"/>
<dbReference type="EMBL" id="GG662794">
    <property type="protein sequence ID" value="EWS75688.1"/>
    <property type="molecule type" value="Genomic_DNA"/>
</dbReference>
<dbReference type="KEGG" id="tet:TTHERM_000706398"/>
<name>W7XFQ2_TETTS</name>
<sequence length="536" mass="62664">MEASQSDSAFQGILRKIDTYSMPFQFSLYGLEKTKRTFVGGFFTLIVYSLSIAYFIYITNLYFTTGYQPKVSTIDLSQNNDSFQVANDSFAFNFFLQGQGNIQQYEQQTGKKYFSFLIYYQYYDNNQNLKTTTLNTIKCSDTSLQDYLCIDFSSLPSQVTLKYNQNYSSLNQEGFQIIFLQCNGDQSCASDEDIVNVLFNAYNSIKFSSKLERFNTISQNVETVRQINSYILDQYVGTRHQVHLIQSKTTLIEGFILQKRSINNYLDSFEEIQEIKWIQTLQKQVKLPIIGEIIISMSTKQRFITIQYPLFTETFAQFMSVFALLTILGNIAIKAYQQFIAPKESQIDKELQNLENQTREFYKDIIQIKKIIRLLLSKEQFSAIKYCGLDIQKSKEQQNEQFALGQQNKIDTKIEFNIEKRNNETQQTHLKLNQVELQIDQTKEKNSVNNNLIQNDVKEEALASNSNQSKTNCLNHLELIEKIDHNNELAEQYFINYLQQINQKENISDLDQRILNCLIKTEDEEYLYQESNQQQQ</sequence>
<dbReference type="InParanoid" id="W7XFQ2"/>
<dbReference type="GeneID" id="24440303"/>
<dbReference type="GO" id="GO:0016301">
    <property type="term" value="F:kinase activity"/>
    <property type="evidence" value="ECO:0007669"/>
    <property type="project" value="UniProtKB-KW"/>
</dbReference>
<evidence type="ECO:0000313" key="3">
    <source>
        <dbReference type="Proteomes" id="UP000009168"/>
    </source>
</evidence>
<protein>
    <submittedName>
        <fullName evidence="2">Kinase domain protein</fullName>
    </submittedName>
</protein>
<dbReference type="RefSeq" id="XP_012651761.1">
    <property type="nucleotide sequence ID" value="XM_012796307.1"/>
</dbReference>
<dbReference type="AlphaFoldDB" id="W7XFQ2"/>
<keyword evidence="2" id="KW-0808">Transferase</keyword>
<proteinExistence type="predicted"/>
<keyword evidence="1" id="KW-0812">Transmembrane</keyword>
<gene>
    <name evidence="2" type="ORF">TTHERM_000706398</name>
</gene>